<dbReference type="InterPro" id="IPR039261">
    <property type="entry name" value="FNR_nucleotide-bd"/>
</dbReference>
<dbReference type="PROSITE" id="PS50902">
    <property type="entry name" value="FLAVODOXIN_LIKE"/>
    <property type="match status" value="1"/>
</dbReference>
<evidence type="ECO:0000256" key="13">
    <source>
        <dbReference type="SAM" id="MobiDB-lite"/>
    </source>
</evidence>
<keyword evidence="6" id="KW-0949">S-adenosyl-L-methionine</keyword>
<keyword evidence="4" id="KW-0285">Flavoprotein</keyword>
<sequence>MKLTILYGSATGNAEHIARRLASTSSSSSSSSSRMPLSHVAYAVLALGDTNYDKFCEAGKVVDRKLGEWGGTRATGLCCADEATGLEDAVEPWMDGILESRLRDDPSFLGYFPSAMCCELNQYRRKCLDGWAERPNPLDDSVKHGVLVVCSTTGNADAPENADRFVRWIKRESTPSFEHVAYAVLGLGDSNYDVFNAAAKVIDRRMSELGGTRATRAAYADEATGLEDVVEPWVKSAVSILSDVCMGGGGGGGGRGGRGGGLRSSSSSTDGNPASGHDTSETPVAVIVPPSTSKGMSTSFSEEKKVDAVDEIVSSADGPSGVSTIRGLLSIPTGIPLPTVPNAMLPTVVSSLSSCELIHDDEGNERRPRGDSVADNMTISSASSGFLFTANRPYESAILDARYLTATDVECAAKVAGEILLGEVCDDEKLVKAMKLYEDHFPLSASTLSGAEGDERQHRLQCEKNGKRVIEMTLSLPDDFTLEYQPGDSVGLIVPNAPQSTQFILAMLERNHGILPSQKISVDAANPITVEEAIRCTIDLCSPVKRKRLYLLSMHARDPEEERALRLLSKSNGNGGHANLYEKYVEGQRRTVVDILQEFPSCQSITLEGLLGCLPAIPPRYYSVCSSPLLDRQAGSDFHLKVAFSVVDYITPSVPEDAKSRRRLGGLATRRLECICSPYLSHQHHTASSKPIVHIFPKPTIEFRLPSDMSTPLVLIGPGTGIAPFIGFLSHRQAQLASLGSFEAAEMVSEGTWRGGYELDREDLALSKGDARGLNLAADYLSNYQQAGDIDLFFGCRHSDHDYLYKKELEEFKSRGILTNLFTAFSREEGTEKTYVQTLMQNDVECGKRLVEMIMVKGASVYVCGDGNAMGKDVQEAIVHLLAKDLLHKCKDMDEANIRAAAHVDQMKTVGRFVLDIWS</sequence>
<dbReference type="InterPro" id="IPR008254">
    <property type="entry name" value="Flavodoxin/NO_synth"/>
</dbReference>
<evidence type="ECO:0000256" key="4">
    <source>
        <dbReference type="ARBA" id="ARBA00022630"/>
    </source>
</evidence>
<dbReference type="InterPro" id="IPR029039">
    <property type="entry name" value="Flavoprotein-like_sf"/>
</dbReference>
<dbReference type="PROSITE" id="PS51384">
    <property type="entry name" value="FAD_FR"/>
    <property type="match status" value="1"/>
</dbReference>
<evidence type="ECO:0000256" key="10">
    <source>
        <dbReference type="ARBA" id="ARBA00023167"/>
    </source>
</evidence>
<dbReference type="Pfam" id="PF00667">
    <property type="entry name" value="FAD_binding_1"/>
    <property type="match status" value="1"/>
</dbReference>
<dbReference type="InterPro" id="IPR017927">
    <property type="entry name" value="FAD-bd_FR_type"/>
</dbReference>
<keyword evidence="3" id="KW-0028">Amino-acid biosynthesis</keyword>
<feature type="domain" description="Flavodoxin-like" evidence="14">
    <location>
        <begin position="3"/>
        <end position="238"/>
    </location>
</feature>
<dbReference type="Proteomes" id="UP001530315">
    <property type="component" value="Unassembled WGS sequence"/>
</dbReference>
<dbReference type="PRINTS" id="PR00369">
    <property type="entry name" value="FLAVODOXIN"/>
</dbReference>
<evidence type="ECO:0000313" key="17">
    <source>
        <dbReference type="Proteomes" id="UP001530315"/>
    </source>
</evidence>
<comment type="cofactor">
    <cofactor evidence="2">
        <name>FAD</name>
        <dbReference type="ChEBI" id="CHEBI:57692"/>
    </cofactor>
</comment>
<proteinExistence type="predicted"/>
<dbReference type="PANTHER" id="PTHR19384:SF84">
    <property type="entry name" value="METHIONINE SYNTHASE REDUCTASE"/>
    <property type="match status" value="1"/>
</dbReference>
<comment type="caution">
    <text evidence="16">The sequence shown here is derived from an EMBL/GenBank/DDBJ whole genome shotgun (WGS) entry which is preliminary data.</text>
</comment>
<dbReference type="AlphaFoldDB" id="A0ABD3MM14"/>
<dbReference type="SUPFAM" id="SSF52343">
    <property type="entry name" value="Ferredoxin reductase-like, C-terminal NADP-linked domain"/>
    <property type="match status" value="1"/>
</dbReference>
<dbReference type="InterPro" id="IPR001433">
    <property type="entry name" value="OxRdtase_FAD/NAD-bd"/>
</dbReference>
<evidence type="ECO:0000259" key="14">
    <source>
        <dbReference type="PROSITE" id="PS50902"/>
    </source>
</evidence>
<dbReference type="Pfam" id="PF00175">
    <property type="entry name" value="NAD_binding_1"/>
    <property type="match status" value="1"/>
</dbReference>
<dbReference type="PRINTS" id="PR00371">
    <property type="entry name" value="FPNCR"/>
</dbReference>
<keyword evidence="8" id="KW-0521">NADP</keyword>
<evidence type="ECO:0000256" key="2">
    <source>
        <dbReference type="ARBA" id="ARBA00001974"/>
    </source>
</evidence>
<organism evidence="16 17">
    <name type="scientific">Stephanodiscus triporus</name>
    <dbReference type="NCBI Taxonomy" id="2934178"/>
    <lineage>
        <taxon>Eukaryota</taxon>
        <taxon>Sar</taxon>
        <taxon>Stramenopiles</taxon>
        <taxon>Ochrophyta</taxon>
        <taxon>Bacillariophyta</taxon>
        <taxon>Coscinodiscophyceae</taxon>
        <taxon>Thalassiosirophycidae</taxon>
        <taxon>Stephanodiscales</taxon>
        <taxon>Stephanodiscaceae</taxon>
        <taxon>Stephanodiscus</taxon>
    </lineage>
</organism>
<feature type="domain" description="FAD-binding FR-type" evidence="15">
    <location>
        <begin position="446"/>
        <end position="706"/>
    </location>
</feature>
<feature type="compositionally biased region" description="Gly residues" evidence="13">
    <location>
        <begin position="249"/>
        <end position="262"/>
    </location>
</feature>
<dbReference type="EMBL" id="JALLAZ020001770">
    <property type="protein sequence ID" value="KAL3764537.1"/>
    <property type="molecule type" value="Genomic_DNA"/>
</dbReference>
<evidence type="ECO:0000256" key="8">
    <source>
        <dbReference type="ARBA" id="ARBA00022857"/>
    </source>
</evidence>
<feature type="compositionally biased region" description="Polar residues" evidence="13">
    <location>
        <begin position="290"/>
        <end position="300"/>
    </location>
</feature>
<evidence type="ECO:0000256" key="12">
    <source>
        <dbReference type="ARBA" id="ARBA00040659"/>
    </source>
</evidence>
<accession>A0ABD3MM14</accession>
<dbReference type="Gene3D" id="1.20.990.10">
    <property type="entry name" value="NADPH-cytochrome p450 Reductase, Chain A, domain 3"/>
    <property type="match status" value="1"/>
</dbReference>
<evidence type="ECO:0000256" key="7">
    <source>
        <dbReference type="ARBA" id="ARBA00022827"/>
    </source>
</evidence>
<dbReference type="Gene3D" id="3.40.50.360">
    <property type="match status" value="2"/>
</dbReference>
<evidence type="ECO:0000256" key="5">
    <source>
        <dbReference type="ARBA" id="ARBA00022643"/>
    </source>
</evidence>
<dbReference type="PANTHER" id="PTHR19384">
    <property type="entry name" value="NITRIC OXIDE SYNTHASE-RELATED"/>
    <property type="match status" value="1"/>
</dbReference>
<dbReference type="Pfam" id="PF00258">
    <property type="entry name" value="Flavodoxin_1"/>
    <property type="match status" value="2"/>
</dbReference>
<reference evidence="16 17" key="1">
    <citation type="submission" date="2024-10" db="EMBL/GenBank/DDBJ databases">
        <title>Updated reference genomes for cyclostephanoid diatoms.</title>
        <authorList>
            <person name="Roberts W.R."/>
            <person name="Alverson A.J."/>
        </authorList>
    </citation>
    <scope>NUCLEOTIDE SEQUENCE [LARGE SCALE GENOMIC DNA]</scope>
    <source>
        <strain evidence="16 17">AJA276-08</strain>
    </source>
</reference>
<keyword evidence="10" id="KW-0486">Methionine biosynthesis</keyword>
<evidence type="ECO:0000313" key="16">
    <source>
        <dbReference type="EMBL" id="KAL3764537.1"/>
    </source>
</evidence>
<protein>
    <recommendedName>
        <fullName evidence="12">Methionine synthase reductase</fullName>
        <ecNumber evidence="11">1.16.1.8</ecNumber>
    </recommendedName>
</protein>
<evidence type="ECO:0000256" key="1">
    <source>
        <dbReference type="ARBA" id="ARBA00001917"/>
    </source>
</evidence>
<dbReference type="InterPro" id="IPR023173">
    <property type="entry name" value="NADPH_Cyt_P450_Rdtase_alpha"/>
</dbReference>
<gene>
    <name evidence="16" type="ORF">ACHAW5_004801</name>
</gene>
<keyword evidence="9" id="KW-0560">Oxidoreductase</keyword>
<evidence type="ECO:0000256" key="11">
    <source>
        <dbReference type="ARBA" id="ARBA00039088"/>
    </source>
</evidence>
<keyword evidence="7" id="KW-0274">FAD</keyword>
<evidence type="ECO:0000259" key="15">
    <source>
        <dbReference type="PROSITE" id="PS51384"/>
    </source>
</evidence>
<dbReference type="InterPro" id="IPR003097">
    <property type="entry name" value="CysJ-like_FAD-binding"/>
</dbReference>
<evidence type="ECO:0000256" key="9">
    <source>
        <dbReference type="ARBA" id="ARBA00023002"/>
    </source>
</evidence>
<keyword evidence="17" id="KW-1185">Reference proteome</keyword>
<name>A0ABD3MM14_9STRA</name>
<keyword evidence="5" id="KW-0288">FMN</keyword>
<dbReference type="InterPro" id="IPR001709">
    <property type="entry name" value="Flavoprot_Pyr_Nucl_cyt_Rdtase"/>
</dbReference>
<evidence type="ECO:0000256" key="6">
    <source>
        <dbReference type="ARBA" id="ARBA00022691"/>
    </source>
</evidence>
<dbReference type="Gene3D" id="2.40.30.10">
    <property type="entry name" value="Translation factors"/>
    <property type="match status" value="1"/>
</dbReference>
<dbReference type="SUPFAM" id="SSF63380">
    <property type="entry name" value="Riboflavin synthase domain-like"/>
    <property type="match status" value="1"/>
</dbReference>
<comment type="cofactor">
    <cofactor evidence="1">
        <name>FMN</name>
        <dbReference type="ChEBI" id="CHEBI:58210"/>
    </cofactor>
</comment>
<dbReference type="Gene3D" id="3.40.50.80">
    <property type="entry name" value="Nucleotide-binding domain of ferredoxin-NADP reductase (FNR) module"/>
    <property type="match status" value="1"/>
</dbReference>
<dbReference type="InterPro" id="IPR017938">
    <property type="entry name" value="Riboflavin_synthase-like_b-brl"/>
</dbReference>
<feature type="region of interest" description="Disordered" evidence="13">
    <location>
        <begin position="249"/>
        <end position="302"/>
    </location>
</feature>
<evidence type="ECO:0000256" key="3">
    <source>
        <dbReference type="ARBA" id="ARBA00022605"/>
    </source>
</evidence>
<dbReference type="SUPFAM" id="SSF52218">
    <property type="entry name" value="Flavoproteins"/>
    <property type="match status" value="2"/>
</dbReference>
<dbReference type="InterPro" id="IPR001094">
    <property type="entry name" value="Flavdoxin-like"/>
</dbReference>
<dbReference type="EC" id="1.16.1.8" evidence="11"/>
<dbReference type="GO" id="GO:0030586">
    <property type="term" value="F:[methionine synthase] reductase (NADPH) activity"/>
    <property type="evidence" value="ECO:0007669"/>
    <property type="project" value="UniProtKB-EC"/>
</dbReference>
<dbReference type="GO" id="GO:0009086">
    <property type="term" value="P:methionine biosynthetic process"/>
    <property type="evidence" value="ECO:0007669"/>
    <property type="project" value="UniProtKB-KW"/>
</dbReference>